<dbReference type="STRING" id="1094558.ME5_00066"/>
<evidence type="ECO:0000313" key="2">
    <source>
        <dbReference type="Proteomes" id="UP000008952"/>
    </source>
</evidence>
<dbReference type="eggNOG" id="ENOG50342TF">
    <property type="taxonomic scope" value="Bacteria"/>
</dbReference>
<protein>
    <submittedName>
        <fullName evidence="1">Uncharacterized protein</fullName>
    </submittedName>
</protein>
<comment type="caution">
    <text evidence="1">The sequence shown here is derived from an EMBL/GenBank/DDBJ whole genome shotgun (WGS) entry which is preliminary data.</text>
</comment>
<dbReference type="RefSeq" id="WP_008037341.1">
    <property type="nucleotide sequence ID" value="NZ_JH725147.1"/>
</dbReference>
<dbReference type="PATRIC" id="fig|1094558.3.peg.67"/>
<organism evidence="1 2">
    <name type="scientific">Bartonella tamiae Th239</name>
    <dbReference type="NCBI Taxonomy" id="1094558"/>
    <lineage>
        <taxon>Bacteria</taxon>
        <taxon>Pseudomonadati</taxon>
        <taxon>Pseudomonadota</taxon>
        <taxon>Alphaproteobacteria</taxon>
        <taxon>Hyphomicrobiales</taxon>
        <taxon>Bartonellaceae</taxon>
        <taxon>Bartonella</taxon>
    </lineage>
</organism>
<proteinExistence type="predicted"/>
<reference evidence="1 2" key="1">
    <citation type="submission" date="2012-03" db="EMBL/GenBank/DDBJ databases">
        <title>The Genome Sequence of Bartonella tamiae Th239.</title>
        <authorList>
            <consortium name="The Broad Institute Genome Sequencing Platform"/>
            <consortium name="The Broad Institute Genome Sequencing Center for Infectious Disease"/>
            <person name="Feldgarden M."/>
            <person name="Kirby J."/>
            <person name="Kosoy M."/>
            <person name="Birtles R."/>
            <person name="Probert W.S."/>
            <person name="Chiaraviglio L."/>
            <person name="Young S.K."/>
            <person name="Zeng Q."/>
            <person name="Gargeya S."/>
            <person name="Fitzgerald M."/>
            <person name="Haas B."/>
            <person name="Abouelleil A."/>
            <person name="Alvarado L."/>
            <person name="Arachchi H.M."/>
            <person name="Berlin A."/>
            <person name="Chapman S.B."/>
            <person name="Gearin G."/>
            <person name="Goldberg J."/>
            <person name="Griggs A."/>
            <person name="Gujja S."/>
            <person name="Hansen M."/>
            <person name="Heiman D."/>
            <person name="Howarth C."/>
            <person name="Larimer J."/>
            <person name="Lui A."/>
            <person name="MacDonald P.J.P."/>
            <person name="McCowen C."/>
            <person name="Montmayeur A."/>
            <person name="Murphy C."/>
            <person name="Neiman D."/>
            <person name="Pearson M."/>
            <person name="Priest M."/>
            <person name="Roberts A."/>
            <person name="Saif S."/>
            <person name="Shea T."/>
            <person name="Sisk P."/>
            <person name="Stolte C."/>
            <person name="Sykes S."/>
            <person name="Wortman J."/>
            <person name="Nusbaum C."/>
            <person name="Birren B."/>
        </authorList>
    </citation>
    <scope>NUCLEOTIDE SEQUENCE [LARGE SCALE GENOMIC DNA]</scope>
    <source>
        <strain evidence="1 2">Th239</strain>
    </source>
</reference>
<sequence>MITLPKIDYSFSHFEIQRYVSQSQSNSGLINIYEYSDPRWKVTLTTRPLRYSDGQMIDAWFQSLRGGVKPVLLSSPHYCQPRAHIGNNGAEKQNGTLIAIENKTKLTIGGSNSSLQLSAGDYVSFSYNTTHALGMVLDASRNNANIIVNIEPSLPDYIKTGATVYFDRAEILTRPIWEDYEKWTWENRSVTFSFMESWK</sequence>
<dbReference type="EMBL" id="AIMB01000001">
    <property type="protein sequence ID" value="EJF91687.1"/>
    <property type="molecule type" value="Genomic_DNA"/>
</dbReference>
<dbReference type="OrthoDB" id="8265479at2"/>
<dbReference type="Proteomes" id="UP000008952">
    <property type="component" value="Unassembled WGS sequence"/>
</dbReference>
<keyword evidence="2" id="KW-1185">Reference proteome</keyword>
<evidence type="ECO:0000313" key="1">
    <source>
        <dbReference type="EMBL" id="EJF91687.1"/>
    </source>
</evidence>
<accession>J1K2H6</accession>
<dbReference type="AlphaFoldDB" id="J1K2H6"/>
<name>J1K2H6_9HYPH</name>
<gene>
    <name evidence="1" type="ORF">ME5_00066</name>
</gene>
<dbReference type="HOGENOM" id="CLU_1329688_0_0_5"/>